<feature type="transmembrane region" description="Helical" evidence="9">
    <location>
        <begin position="126"/>
        <end position="148"/>
    </location>
</feature>
<evidence type="ECO:0000313" key="11">
    <source>
        <dbReference type="RefSeq" id="XP_014480073.1"/>
    </source>
</evidence>
<dbReference type="RefSeq" id="XP_014480073.1">
    <property type="nucleotide sequence ID" value="XM_014624587.1"/>
</dbReference>
<dbReference type="PANTHER" id="PTHR21137:SF42">
    <property type="entry name" value="ODORANT RECEPTOR 83A"/>
    <property type="match status" value="1"/>
</dbReference>
<accession>A0A6P3XQ31</accession>
<evidence type="ECO:0000256" key="6">
    <source>
        <dbReference type="ARBA" id="ARBA00023136"/>
    </source>
</evidence>
<keyword evidence="7" id="KW-0675">Receptor</keyword>
<keyword evidence="4" id="KW-0552">Olfaction</keyword>
<evidence type="ECO:0000256" key="4">
    <source>
        <dbReference type="ARBA" id="ARBA00022725"/>
    </source>
</evidence>
<feature type="transmembrane region" description="Helical" evidence="9">
    <location>
        <begin position="399"/>
        <end position="431"/>
    </location>
</feature>
<protein>
    <submittedName>
        <fullName evidence="11">Uncharacterized protein LOC106747236</fullName>
    </submittedName>
</protein>
<evidence type="ECO:0000256" key="9">
    <source>
        <dbReference type="SAM" id="Phobius"/>
    </source>
</evidence>
<feature type="transmembrane region" description="Helical" evidence="9">
    <location>
        <begin position="507"/>
        <end position="529"/>
    </location>
</feature>
<keyword evidence="6 9" id="KW-0472">Membrane</keyword>
<keyword evidence="3 9" id="KW-0812">Transmembrane</keyword>
<feature type="transmembrane region" description="Helical" evidence="9">
    <location>
        <begin position="258"/>
        <end position="286"/>
    </location>
</feature>
<keyword evidence="2" id="KW-0716">Sensory transduction</keyword>
<evidence type="ECO:0000256" key="8">
    <source>
        <dbReference type="ARBA" id="ARBA00023224"/>
    </source>
</evidence>
<feature type="transmembrane region" description="Helical" evidence="9">
    <location>
        <begin position="765"/>
        <end position="782"/>
    </location>
</feature>
<dbReference type="GO" id="GO:0007165">
    <property type="term" value="P:signal transduction"/>
    <property type="evidence" value="ECO:0007669"/>
    <property type="project" value="UniProtKB-KW"/>
</dbReference>
<dbReference type="Proteomes" id="UP000515204">
    <property type="component" value="Unplaced"/>
</dbReference>
<feature type="transmembrane region" description="Helical" evidence="9">
    <location>
        <begin position="186"/>
        <end position="206"/>
    </location>
</feature>
<feature type="transmembrane region" description="Helical" evidence="9">
    <location>
        <begin position="451"/>
        <end position="469"/>
    </location>
</feature>
<dbReference type="GeneID" id="106747236"/>
<reference evidence="11" key="1">
    <citation type="submission" date="2025-08" db="UniProtKB">
        <authorList>
            <consortium name="RefSeq"/>
        </authorList>
    </citation>
    <scope>IDENTIFICATION</scope>
</reference>
<organism evidence="10 11">
    <name type="scientific">Dinoponera quadriceps</name>
    <name type="common">South American ant</name>
    <dbReference type="NCBI Taxonomy" id="609295"/>
    <lineage>
        <taxon>Eukaryota</taxon>
        <taxon>Metazoa</taxon>
        <taxon>Ecdysozoa</taxon>
        <taxon>Arthropoda</taxon>
        <taxon>Hexapoda</taxon>
        <taxon>Insecta</taxon>
        <taxon>Pterygota</taxon>
        <taxon>Neoptera</taxon>
        <taxon>Endopterygota</taxon>
        <taxon>Hymenoptera</taxon>
        <taxon>Apocrita</taxon>
        <taxon>Aculeata</taxon>
        <taxon>Formicoidea</taxon>
        <taxon>Formicidae</taxon>
        <taxon>Ponerinae</taxon>
        <taxon>Ponerini</taxon>
        <taxon>Dinoponera</taxon>
    </lineage>
</organism>
<keyword evidence="10" id="KW-1185">Reference proteome</keyword>
<dbReference type="OrthoDB" id="6765072at2759"/>
<evidence type="ECO:0000256" key="1">
    <source>
        <dbReference type="ARBA" id="ARBA00004141"/>
    </source>
</evidence>
<feature type="transmembrane region" description="Helical" evidence="9">
    <location>
        <begin position="692"/>
        <end position="713"/>
    </location>
</feature>
<proteinExistence type="predicted"/>
<evidence type="ECO:0000256" key="3">
    <source>
        <dbReference type="ARBA" id="ARBA00022692"/>
    </source>
</evidence>
<dbReference type="PANTHER" id="PTHR21137">
    <property type="entry name" value="ODORANT RECEPTOR"/>
    <property type="match status" value="1"/>
</dbReference>
<feature type="transmembrane region" description="Helical" evidence="9">
    <location>
        <begin position="20"/>
        <end position="49"/>
    </location>
</feature>
<dbReference type="AlphaFoldDB" id="A0A6P3XQ31"/>
<evidence type="ECO:0000256" key="7">
    <source>
        <dbReference type="ARBA" id="ARBA00023170"/>
    </source>
</evidence>
<gene>
    <name evidence="11" type="primary">LOC106747236</name>
</gene>
<dbReference type="KEGG" id="dqu:106747236"/>
<comment type="subcellular location">
    <subcellularLocation>
        <location evidence="1">Membrane</location>
        <topology evidence="1">Multi-pass membrane protein</topology>
    </subcellularLocation>
</comment>
<evidence type="ECO:0000256" key="2">
    <source>
        <dbReference type="ARBA" id="ARBA00022606"/>
    </source>
</evidence>
<keyword evidence="8" id="KW-0807">Transducer</keyword>
<sequence length="783" mass="90764">MNRQIIARESMINSTVKYLLILFGIWPDISYVVLCRVYWSMSLTIILVWQYQYLLVHFYTNDLFDLMDWFSTFIGFMKLFFKIVVFWWNQRIFNRILKIMAEDWKNCANSDIEMSKAVNNAKISDYIANAMISLHTLAVLFYGIGIMLDDVDLTDPTIEIPHIYKIEFPFNIKTQSTYKFVLFTEMIQLIISSWVMGIINTMLLILTIHIGGQIDILCCWLTELVSVEDTNNNRTKMMEKIIQKHQKIIYFTENIENLYTFIALMQFATNVLMICLLGFLIITALGNPDATGKIMRSLSLYSVTNVETFIFCYAGEYLINKSKAIGYAAYDTAWYDMEPKQCRILLFIILRSQKQLTLTIGKLMDLSLQRFASVTNTRVLMKNIKVIARKSTINCMVKYLLILYGIWPNTLCALSCKVFWSVSLAIIQVYHCRYLLVHFYSNDVFDLMDCFSTFIGFIKLFFKIIVFWWKQEIFNRILKSMTEDWKDCANNDIEMRKAISNANLSHYIANAIIGLHTVAVLFYGIGIILNNVDLTDTTIQIPHIYKIEFPFNIQTQSTYKFVLITELIQLTMSSWGMGVINALLLVLALDNPNAMEKIMRSLSYYSVTNLEAFIFCYAGEYLINKSKAIGNAAYDTSWYSMEPKHCRILLFIILRSQKQLTLTIGKMMNLSLQQFANALDNPNAMEKIMRSLLYFSVTNLEAFIFCYAGEYLINKSKAIGNAAYDTSWYNMELKQCRIILFIILRSQKQLILTTGKMMNLSLQQFVNIMSSAGSYISVLLAMQ</sequence>
<name>A0A6P3XQ31_DINQU</name>
<feature type="transmembrane region" description="Helical" evidence="9">
    <location>
        <begin position="567"/>
        <end position="589"/>
    </location>
</feature>
<dbReference type="GO" id="GO:0005886">
    <property type="term" value="C:plasma membrane"/>
    <property type="evidence" value="ECO:0007669"/>
    <property type="project" value="UniProtKB-SubCell"/>
</dbReference>
<feature type="transmembrane region" description="Helical" evidence="9">
    <location>
        <begin position="298"/>
        <end position="319"/>
    </location>
</feature>
<dbReference type="Pfam" id="PF02949">
    <property type="entry name" value="7tm_6"/>
    <property type="match status" value="3"/>
</dbReference>
<keyword evidence="5 9" id="KW-1133">Transmembrane helix</keyword>
<dbReference type="GO" id="GO:0004984">
    <property type="term" value="F:olfactory receptor activity"/>
    <property type="evidence" value="ECO:0007669"/>
    <property type="project" value="InterPro"/>
</dbReference>
<evidence type="ECO:0000313" key="10">
    <source>
        <dbReference type="Proteomes" id="UP000515204"/>
    </source>
</evidence>
<dbReference type="InterPro" id="IPR004117">
    <property type="entry name" value="7tm6_olfct_rcpt"/>
</dbReference>
<feature type="transmembrane region" description="Helical" evidence="9">
    <location>
        <begin position="69"/>
        <end position="88"/>
    </location>
</feature>
<dbReference type="GO" id="GO:0005549">
    <property type="term" value="F:odorant binding"/>
    <property type="evidence" value="ECO:0007669"/>
    <property type="project" value="InterPro"/>
</dbReference>
<evidence type="ECO:0000256" key="5">
    <source>
        <dbReference type="ARBA" id="ARBA00022989"/>
    </source>
</evidence>